<dbReference type="Pfam" id="PF26410">
    <property type="entry name" value="GH5_mannosidase"/>
    <property type="match status" value="1"/>
</dbReference>
<feature type="domain" description="Glycoside hydrolase family 5" evidence="10">
    <location>
        <begin position="49"/>
        <end position="384"/>
    </location>
</feature>
<feature type="signal peptide" evidence="9">
    <location>
        <begin position="1"/>
        <end position="35"/>
    </location>
</feature>
<evidence type="ECO:0000313" key="12">
    <source>
        <dbReference type="Proteomes" id="UP000585474"/>
    </source>
</evidence>
<gene>
    <name evidence="11" type="ORF">Acr_13g0002860</name>
</gene>
<evidence type="ECO:0000256" key="8">
    <source>
        <dbReference type="ARBA" id="ARBA00023295"/>
    </source>
</evidence>
<dbReference type="PANTHER" id="PTHR31451:SF39">
    <property type="entry name" value="MANNAN ENDO-1,4-BETA-MANNOSIDASE 1"/>
    <property type="match status" value="1"/>
</dbReference>
<dbReference type="PANTHER" id="PTHR31451">
    <property type="match status" value="1"/>
</dbReference>
<dbReference type="InterPro" id="IPR017853">
    <property type="entry name" value="GH"/>
</dbReference>
<evidence type="ECO:0000256" key="5">
    <source>
        <dbReference type="ARBA" id="ARBA00022525"/>
    </source>
</evidence>
<keyword evidence="8" id="KW-0326">Glycosidase</keyword>
<dbReference type="InterPro" id="IPR001547">
    <property type="entry name" value="Glyco_hydro_5"/>
</dbReference>
<dbReference type="InterPro" id="IPR045053">
    <property type="entry name" value="MAN-like"/>
</dbReference>
<dbReference type="EC" id="3.2.1.78" evidence="4"/>
<keyword evidence="5" id="KW-0964">Secreted</keyword>
<sequence>MRVRVNLELMMRERLFNNLIFLALLVLSQQGQSHGRSFHAGLQGGQSQGFVKTSGTHFVMDGRRLYLNGFNAYWMMYMASDGGTKAKVTTTFQQASKEGMNVARAWAFSDGGNDRPLQASPGSYNEDVFKGLDFVISEARKYGVYLILSLVNNWEGYGGKKQYVQWARDQGQSLNNEDDFFSNPLVKGFFKNHIKAILTRVNSITRVAYKDDPTIFAWELMNEPRCQSDLSGKSMQDWITEMAGHVKSIDKNHLLEIGLEGFYGESVPEKKQFNPGGSQVGTDFISNNRIPGIDFATIHLYPDQWMSGSNDQAQATFVESWIQAHIQDSGSLLGKPLLLAEFGKSSKSSEYSVGVRDAYFGNIYNAIYASAKSGGSCGGGIFWQLMASGMDGFRDGYEVVLDENNSTANVIAQQSRRLSALS</sequence>
<evidence type="ECO:0000256" key="4">
    <source>
        <dbReference type="ARBA" id="ARBA00012706"/>
    </source>
</evidence>
<keyword evidence="7 11" id="KW-0378">Hydrolase</keyword>
<dbReference type="SUPFAM" id="SSF51445">
    <property type="entry name" value="(Trans)glycosidases"/>
    <property type="match status" value="1"/>
</dbReference>
<comment type="similarity">
    <text evidence="3">Belongs to the glycosyl hydrolase 5 (cellulase A) family.</text>
</comment>
<comment type="catalytic activity">
    <reaction evidence="1">
        <text>Random hydrolysis of (1-&gt;4)-beta-D-mannosidic linkages in mannans, galactomannans and glucomannans.</text>
        <dbReference type="EC" id="3.2.1.78"/>
    </reaction>
</comment>
<dbReference type="OrthoDB" id="406631at2759"/>
<dbReference type="Proteomes" id="UP000585474">
    <property type="component" value="Unassembled WGS sequence"/>
</dbReference>
<evidence type="ECO:0000256" key="1">
    <source>
        <dbReference type="ARBA" id="ARBA00001678"/>
    </source>
</evidence>
<evidence type="ECO:0000259" key="10">
    <source>
        <dbReference type="Pfam" id="PF26410"/>
    </source>
</evidence>
<dbReference type="GO" id="GO:0000272">
    <property type="term" value="P:polysaccharide catabolic process"/>
    <property type="evidence" value="ECO:0007669"/>
    <property type="project" value="InterPro"/>
</dbReference>
<dbReference type="GO" id="GO:0005576">
    <property type="term" value="C:extracellular region"/>
    <property type="evidence" value="ECO:0007669"/>
    <property type="project" value="UniProtKB-SubCell"/>
</dbReference>
<evidence type="ECO:0000256" key="2">
    <source>
        <dbReference type="ARBA" id="ARBA00004613"/>
    </source>
</evidence>
<comment type="caution">
    <text evidence="11">The sequence shown here is derived from an EMBL/GenBank/DDBJ whole genome shotgun (WGS) entry which is preliminary data.</text>
</comment>
<dbReference type="GO" id="GO:0016985">
    <property type="term" value="F:mannan endo-1,4-beta-mannosidase activity"/>
    <property type="evidence" value="ECO:0007669"/>
    <property type="project" value="UniProtKB-EC"/>
</dbReference>
<evidence type="ECO:0000256" key="3">
    <source>
        <dbReference type="ARBA" id="ARBA00005641"/>
    </source>
</evidence>
<evidence type="ECO:0000256" key="9">
    <source>
        <dbReference type="SAM" id="SignalP"/>
    </source>
</evidence>
<evidence type="ECO:0000256" key="7">
    <source>
        <dbReference type="ARBA" id="ARBA00022801"/>
    </source>
</evidence>
<comment type="subcellular location">
    <subcellularLocation>
        <location evidence="2">Secreted</location>
    </subcellularLocation>
</comment>
<keyword evidence="12" id="KW-1185">Reference proteome</keyword>
<accession>A0A7J0FJL5</accession>
<evidence type="ECO:0000313" key="11">
    <source>
        <dbReference type="EMBL" id="GFY98885.1"/>
    </source>
</evidence>
<protein>
    <recommendedName>
        <fullName evidence="4">mannan endo-1,4-beta-mannosidase</fullName>
        <ecNumber evidence="4">3.2.1.78</ecNumber>
    </recommendedName>
</protein>
<keyword evidence="6 9" id="KW-0732">Signal</keyword>
<proteinExistence type="inferred from homology"/>
<evidence type="ECO:0000256" key="6">
    <source>
        <dbReference type="ARBA" id="ARBA00022729"/>
    </source>
</evidence>
<name>A0A7J0FJL5_9ERIC</name>
<reference evidence="11 12" key="1">
    <citation type="submission" date="2019-07" db="EMBL/GenBank/DDBJ databases">
        <title>De Novo Assembly of kiwifruit Actinidia rufa.</title>
        <authorList>
            <person name="Sugita-Konishi S."/>
            <person name="Sato K."/>
            <person name="Mori E."/>
            <person name="Abe Y."/>
            <person name="Kisaki G."/>
            <person name="Hamano K."/>
            <person name="Suezawa K."/>
            <person name="Otani M."/>
            <person name="Fukuda T."/>
            <person name="Manabe T."/>
            <person name="Gomi K."/>
            <person name="Tabuchi M."/>
            <person name="Akimitsu K."/>
            <person name="Kataoka I."/>
        </authorList>
    </citation>
    <scope>NUCLEOTIDE SEQUENCE [LARGE SCALE GENOMIC DNA]</scope>
    <source>
        <strain evidence="12">cv. Fuchu</strain>
    </source>
</reference>
<dbReference type="AlphaFoldDB" id="A0A7J0FJL5"/>
<dbReference type="EMBL" id="BJWL01000013">
    <property type="protein sequence ID" value="GFY98885.1"/>
    <property type="molecule type" value="Genomic_DNA"/>
</dbReference>
<feature type="chain" id="PRO_5029591225" description="mannan endo-1,4-beta-mannosidase" evidence="9">
    <location>
        <begin position="36"/>
        <end position="422"/>
    </location>
</feature>
<dbReference type="FunFam" id="3.20.20.80:FF:000012">
    <property type="entry name" value="Mannan endo-1,4-beta-mannosidase 6"/>
    <property type="match status" value="1"/>
</dbReference>
<organism evidence="11 12">
    <name type="scientific">Actinidia rufa</name>
    <dbReference type="NCBI Taxonomy" id="165716"/>
    <lineage>
        <taxon>Eukaryota</taxon>
        <taxon>Viridiplantae</taxon>
        <taxon>Streptophyta</taxon>
        <taxon>Embryophyta</taxon>
        <taxon>Tracheophyta</taxon>
        <taxon>Spermatophyta</taxon>
        <taxon>Magnoliopsida</taxon>
        <taxon>eudicotyledons</taxon>
        <taxon>Gunneridae</taxon>
        <taxon>Pentapetalae</taxon>
        <taxon>asterids</taxon>
        <taxon>Ericales</taxon>
        <taxon>Actinidiaceae</taxon>
        <taxon>Actinidia</taxon>
    </lineage>
</organism>
<dbReference type="Gene3D" id="3.20.20.80">
    <property type="entry name" value="Glycosidases"/>
    <property type="match status" value="1"/>
</dbReference>